<keyword evidence="2 7" id="KW-0547">Nucleotide-binding</keyword>
<dbReference type="InterPro" id="IPR001650">
    <property type="entry name" value="Helicase_C-like"/>
</dbReference>
<dbReference type="Gene3D" id="3.40.50.300">
    <property type="entry name" value="P-loop containing nucleotide triphosphate hydrolases"/>
    <property type="match status" value="1"/>
</dbReference>
<dbReference type="InterPro" id="IPR007527">
    <property type="entry name" value="Znf_SWIM"/>
</dbReference>
<evidence type="ECO:0000256" key="2">
    <source>
        <dbReference type="ARBA" id="ARBA00022806"/>
    </source>
</evidence>
<comment type="caution">
    <text evidence="7">The sequence shown here is derived from an EMBL/GenBank/DDBJ whole genome shotgun (WGS) entry which is preliminary data.</text>
</comment>
<dbReference type="RefSeq" id="WP_215818330.1">
    <property type="nucleotide sequence ID" value="NZ_JAGSOY010000005.1"/>
</dbReference>
<dbReference type="EMBL" id="JAGSOY010000005">
    <property type="protein sequence ID" value="MBU2710166.1"/>
    <property type="molecule type" value="Genomic_DNA"/>
</dbReference>
<dbReference type="CDD" id="cd18793">
    <property type="entry name" value="SF2_C_SNF"/>
    <property type="match status" value="1"/>
</dbReference>
<dbReference type="PROSITE" id="PS51194">
    <property type="entry name" value="HELICASE_CTER"/>
    <property type="match status" value="1"/>
</dbReference>
<dbReference type="Proteomes" id="UP000690515">
    <property type="component" value="Unassembled WGS sequence"/>
</dbReference>
<dbReference type="InterPro" id="IPR014001">
    <property type="entry name" value="Helicase_ATP-bd"/>
</dbReference>
<evidence type="ECO:0000256" key="3">
    <source>
        <dbReference type="PROSITE-ProRule" id="PRU00325"/>
    </source>
</evidence>
<feature type="domain" description="Helicase ATP-binding" evidence="5">
    <location>
        <begin position="622"/>
        <end position="782"/>
    </location>
</feature>
<dbReference type="PROSITE" id="PS51192">
    <property type="entry name" value="HELICASE_ATP_BIND_1"/>
    <property type="match status" value="1"/>
</dbReference>
<evidence type="ECO:0000259" key="5">
    <source>
        <dbReference type="PROSITE" id="PS51192"/>
    </source>
</evidence>
<evidence type="ECO:0000259" key="6">
    <source>
        <dbReference type="PROSITE" id="PS51194"/>
    </source>
</evidence>
<feature type="domain" description="Helicase C-terminal" evidence="6">
    <location>
        <begin position="910"/>
        <end position="1067"/>
    </location>
</feature>
<dbReference type="Pfam" id="PF00271">
    <property type="entry name" value="Helicase_C"/>
    <property type="match status" value="1"/>
</dbReference>
<evidence type="ECO:0000313" key="8">
    <source>
        <dbReference type="Proteomes" id="UP000690515"/>
    </source>
</evidence>
<dbReference type="Pfam" id="PF04434">
    <property type="entry name" value="SWIM"/>
    <property type="match status" value="1"/>
</dbReference>
<keyword evidence="2 7" id="KW-0347">Helicase</keyword>
<name>A0ABS5Z7Y8_9GAMM</name>
<dbReference type="InterPro" id="IPR027417">
    <property type="entry name" value="P-loop_NTPase"/>
</dbReference>
<keyword evidence="3" id="KW-0863">Zinc-finger</keyword>
<keyword evidence="3" id="KW-0862">Zinc</keyword>
<evidence type="ECO:0000313" key="7">
    <source>
        <dbReference type="EMBL" id="MBU2710166.1"/>
    </source>
</evidence>
<keyword evidence="1" id="KW-0378">Hydrolase</keyword>
<accession>A0ABS5Z7Y8</accession>
<dbReference type="GO" id="GO:0004386">
    <property type="term" value="F:helicase activity"/>
    <property type="evidence" value="ECO:0007669"/>
    <property type="project" value="UniProtKB-KW"/>
</dbReference>
<keyword evidence="2 7" id="KW-0067">ATP-binding</keyword>
<dbReference type="InterPro" id="IPR049730">
    <property type="entry name" value="SNF2/RAD54-like_C"/>
</dbReference>
<dbReference type="Gene3D" id="3.40.50.10810">
    <property type="entry name" value="Tandem AAA-ATPase domain"/>
    <property type="match status" value="1"/>
</dbReference>
<evidence type="ECO:0000259" key="4">
    <source>
        <dbReference type="PROSITE" id="PS50966"/>
    </source>
</evidence>
<dbReference type="CDD" id="cd18012">
    <property type="entry name" value="DEXQc_arch_SWI2_SNF2"/>
    <property type="match status" value="1"/>
</dbReference>
<dbReference type="SUPFAM" id="SSF52540">
    <property type="entry name" value="P-loop containing nucleoside triphosphate hydrolases"/>
    <property type="match status" value="2"/>
</dbReference>
<dbReference type="InterPro" id="IPR038718">
    <property type="entry name" value="SNF2-like_sf"/>
</dbReference>
<feature type="domain" description="SWIM-type" evidence="4">
    <location>
        <begin position="61"/>
        <end position="90"/>
    </location>
</feature>
<gene>
    <name evidence="7" type="ORF">KCG35_03750</name>
</gene>
<keyword evidence="3" id="KW-0479">Metal-binding</keyword>
<evidence type="ECO:0000256" key="1">
    <source>
        <dbReference type="ARBA" id="ARBA00022801"/>
    </source>
</evidence>
<organism evidence="7 8">
    <name type="scientific">Zooshikella harenae</name>
    <dbReference type="NCBI Taxonomy" id="2827238"/>
    <lineage>
        <taxon>Bacteria</taxon>
        <taxon>Pseudomonadati</taxon>
        <taxon>Pseudomonadota</taxon>
        <taxon>Gammaproteobacteria</taxon>
        <taxon>Oceanospirillales</taxon>
        <taxon>Zooshikellaceae</taxon>
        <taxon>Zooshikella</taxon>
    </lineage>
</organism>
<dbReference type="InterPro" id="IPR000330">
    <property type="entry name" value="SNF2_N"/>
</dbReference>
<dbReference type="SMART" id="SM00490">
    <property type="entry name" value="HELICc"/>
    <property type="match status" value="1"/>
</dbReference>
<dbReference type="Pfam" id="PF00176">
    <property type="entry name" value="SNF2-rel_dom"/>
    <property type="match status" value="1"/>
</dbReference>
<dbReference type="PANTHER" id="PTHR10799">
    <property type="entry name" value="SNF2/RAD54 HELICASE FAMILY"/>
    <property type="match status" value="1"/>
</dbReference>
<keyword evidence="8" id="KW-1185">Reference proteome</keyword>
<protein>
    <submittedName>
        <fullName evidence="7">DEAD/DEAH box helicase</fullName>
    </submittedName>
</protein>
<reference evidence="7 8" key="1">
    <citation type="submission" date="2021-04" db="EMBL/GenBank/DDBJ databases">
        <authorList>
            <person name="Pira H."/>
            <person name="Risdian C."/>
            <person name="Wink J."/>
        </authorList>
    </citation>
    <scope>NUCLEOTIDE SEQUENCE [LARGE SCALE GENOMIC DNA]</scope>
    <source>
        <strain evidence="7 8">WH53</strain>
    </source>
</reference>
<proteinExistence type="predicted"/>
<sequence>MNFLRYQDIEDNISSTFLRRGKDYFRHGHVDKVYWDSDDGVIRSVVSGRNRYTQEIHVSKYHAEVDIDGYCSCPVDYNCKHVAAALLKYLDQRGKSAEKTLPESQLSFSLWQQQFESVIAQEKHTTSPFRYDATPGKEFVVYILQLNNDDLSIDCYSTKKYKKGGFSALQDVYRGWYGNHVWSNADEIIKNLTGNADHLSETRNPYQLLTHLANSGRAYVGEFEPNNMLTEGRLLAIQFNWQAQDNLKQLKLCLANVSDDDWVVLATQPVCYFNKITKQFGRINTQLNYDVLLMLQRLPALDVDQQFEVAALIRSGLGSYDIPLPVEWKVTEVNEQPIPKLLISKSAGGQKYLGELIFIYGEHELPYSKEQPANPQTVFKNNVEYSVRLHPDQELLAVKQLVESNYLPEDNDYTGFPWQDEKLLFNIAHNPSDYYQFKTEVLPVLQEQGWKFDETAISEQFKTAKSWDITTHDEGSNWFSFALDIDIDGTKVAALPLIIQWLTSASGDKIARAEKPVCLACEGIGWIVVPAETINSILDILVELYDRPTLSEDGKLKVNNASAVRLEALAEALQQVRWFGDKSIKKLGKELVNFKGIKKLKPPRGLKATLRDYQQEGVEWLQFLRKYRFGGVLADDMGLGKTIQILSHIQLEKERGRLKQPVMVVVPTSVLGNWQKEAAKFTPGLNTFVWYGTNRNEYFEQLPENQLIITSYGTFQRDAERLAEYEYHMLILDEAQYIKNSKSKISVSVRLIKANHHLCMTGTPLENHLGELWSLYDFLMPGFLGNERSFNRLFRKPIEIEGHQQRHQALSQQVGPFLLRRTKDAVADELPEKTEMIRSVELSAGQQKLYESIRLSMEKKVRSLLKTKGLNRSRIEILDALMKLRQACCDPRLVKLDKAKKVKQSAKLTLLKELLVELLDENRKILLFSQFTSMLTLIEKEINELKIPYVKLTGQTRKREEVISKFQSGDVPLFLISLKAGGVGLNLTQADTVIHYDPWWNPAVEQQATDRAYRIGQDKPVFVYRLICTGTVEEKILAMQERKQSLADGIYNNKAGEQLALTSEEILDFFTPGGETKNDIF</sequence>
<dbReference type="PROSITE" id="PS50966">
    <property type="entry name" value="ZF_SWIM"/>
    <property type="match status" value="1"/>
</dbReference>
<dbReference type="SMART" id="SM00487">
    <property type="entry name" value="DEXDc"/>
    <property type="match status" value="1"/>
</dbReference>